<protein>
    <recommendedName>
        <fullName evidence="2">Phosphotyrosine protein phosphatase I domain-containing protein</fullName>
    </recommendedName>
</protein>
<keyword evidence="1" id="KW-0059">Arsenical resistance</keyword>
<feature type="domain" description="Phosphotyrosine protein phosphatase I" evidence="2">
    <location>
        <begin position="5"/>
        <end position="138"/>
    </location>
</feature>
<dbReference type="InterPro" id="IPR023485">
    <property type="entry name" value="Ptyr_pPase"/>
</dbReference>
<accession>A0A382G9T1</accession>
<gene>
    <name evidence="3" type="ORF">METZ01_LOCUS224852</name>
</gene>
<evidence type="ECO:0000256" key="1">
    <source>
        <dbReference type="ARBA" id="ARBA00022849"/>
    </source>
</evidence>
<sequence>MEVKNTILFVCTGNSCRSQMAEGFMKELLNTDHMILSAGLKPSTVNPVAIKAMKEKNIDISRQTSNHVDEYLNYKHDYVITVCDNAKKLCPAELDANNFLHWSIPDPYVDGKDNDLHLPRYRKARDLIESHIETLLFKILN</sequence>
<dbReference type="Gene3D" id="3.40.50.2300">
    <property type="match status" value="1"/>
</dbReference>
<dbReference type="Pfam" id="PF01451">
    <property type="entry name" value="LMWPc"/>
    <property type="match status" value="1"/>
</dbReference>
<reference evidence="3" key="1">
    <citation type="submission" date="2018-05" db="EMBL/GenBank/DDBJ databases">
        <authorList>
            <person name="Lanie J.A."/>
            <person name="Ng W.-L."/>
            <person name="Kazmierczak K.M."/>
            <person name="Andrzejewski T.M."/>
            <person name="Davidsen T.M."/>
            <person name="Wayne K.J."/>
            <person name="Tettelin H."/>
            <person name="Glass J.I."/>
            <person name="Rusch D."/>
            <person name="Podicherti R."/>
            <person name="Tsui H.-C.T."/>
            <person name="Winkler M.E."/>
        </authorList>
    </citation>
    <scope>NUCLEOTIDE SEQUENCE</scope>
</reference>
<dbReference type="InterPro" id="IPR036196">
    <property type="entry name" value="Ptyr_pPase_sf"/>
</dbReference>
<evidence type="ECO:0000259" key="2">
    <source>
        <dbReference type="SMART" id="SM00226"/>
    </source>
</evidence>
<dbReference type="GO" id="GO:0046685">
    <property type="term" value="P:response to arsenic-containing substance"/>
    <property type="evidence" value="ECO:0007669"/>
    <property type="project" value="UniProtKB-KW"/>
</dbReference>
<proteinExistence type="predicted"/>
<dbReference type="PANTHER" id="PTHR43428">
    <property type="entry name" value="ARSENATE REDUCTASE"/>
    <property type="match status" value="1"/>
</dbReference>
<dbReference type="PANTHER" id="PTHR43428:SF1">
    <property type="entry name" value="ARSENATE REDUCTASE"/>
    <property type="match status" value="1"/>
</dbReference>
<dbReference type="CDD" id="cd16345">
    <property type="entry name" value="LMWP_ArsC"/>
    <property type="match status" value="1"/>
</dbReference>
<dbReference type="EMBL" id="UINC01054373">
    <property type="protein sequence ID" value="SVB71998.1"/>
    <property type="molecule type" value="Genomic_DNA"/>
</dbReference>
<organism evidence="3">
    <name type="scientific">marine metagenome</name>
    <dbReference type="NCBI Taxonomy" id="408172"/>
    <lineage>
        <taxon>unclassified sequences</taxon>
        <taxon>metagenomes</taxon>
        <taxon>ecological metagenomes</taxon>
    </lineage>
</organism>
<dbReference type="SUPFAM" id="SSF52788">
    <property type="entry name" value="Phosphotyrosine protein phosphatases I"/>
    <property type="match status" value="1"/>
</dbReference>
<dbReference type="AlphaFoldDB" id="A0A382G9T1"/>
<evidence type="ECO:0000313" key="3">
    <source>
        <dbReference type="EMBL" id="SVB71998.1"/>
    </source>
</evidence>
<name>A0A382G9T1_9ZZZZ</name>
<dbReference type="SMART" id="SM00226">
    <property type="entry name" value="LMWPc"/>
    <property type="match status" value="1"/>
</dbReference>